<sequence length="1187" mass="126853">MLAGSDADLPVYPVSKPSTPATKATAANVAGANVVRDHTPLAVVSKGITLRGLRKLRARLQATFGAEYPGMSTAEVNTRFVQVVTAAYKCRLAELPAEVEPRDVGVPRYFISHAWKNSFDLLLRGIEGFLSSAAEDTRVIPEVCSRVLDLGVSDVLSLPGDDTAATAQALLGHTLGSAVKDGSWGGRQIVILLDALDEADPPPAAAATDGGPDGASADAGAAVNQLRDLPPCVRFIVTTRPDAVGGSITSVLERAFRDNGGVTFVAASALRRPEAAAAAADGGGAGAAGGGGGGVLVYHTVASECFGKGPTAAAAVPPLPALSAPPTLRDLYDAYGRLFTAGMQGKPPATRRVLTKLMAVLMAAQEPLPEALLHSMGLGGILPDLPGYPTTWFVDEHHLYSLHKSLADWLADPRVSGSFSVDLLQGHGELAGHFLASIRGGAMPTPYMLKYLIRHLVRVRAVSDLEALLLDPEFLAAAFAQGHGYGLIADLQRLPQPSPLLYDCQRWLLARQHELVKAKTADDVMATALRCPTSTLVFKAFQDRVLAAAAAAGKPRWRIKHALGARATWPGLILSATGHTNVVRQVSWHPHDGVTFASGCEDGQVRIFNSITGECLATLQDKEPCVNAVAWRADGLKLAAAGDGKVIKLYDSASGQCDAVLEGHTEDVRELSWAPTGTLLASVSLDLTLRVWDTATVTCVSVIKGDTRRGLWCVAWSPDGGVIATGGMDRSIRLWDATKLPAPCDPDSPEASPPHIEINGHKSRLTGLAWSPDGSVLASSSADKTIRIWDRTGQCLRTLEGHQRDVICVAFRRDGKVLISGGYDSTVRFWDTATWTEITKIKGEMSVCLDLSPNGKRIASGTGGRDVSVMDAESVLRDRPLEGHTGNANCVSWCPGGRALLSCSRDRTVRIWDGDMGECTAINERDHDEEVMCAYYSPDGKLFASCSQRMDLYVHDPETGKSVSSLASAGHTDLINWAAWHPSSTLLASVSKDKSIRLWDLRPECMDKVAKSAAVLMGHDAEVSAAAFSPGGETLATGGYDKAIRLWAIPEDRADLQKTETIAVLEGHEGWVSCLEWHSDGRRLVSCGCAKEDKLRVWEVSPDRRSATCLHAFSGPDGFVYSIRWSPCGTMLASSSYRAVRIWDERGNPLQVLEGHSQMVMSVAWRDDGKMLASGGFDNLVMVYERI</sequence>
<dbReference type="STRING" id="33097.A0A150GQ43"/>
<keyword evidence="1 3" id="KW-0853">WD repeat</keyword>
<proteinExistence type="predicted"/>
<name>A0A150GQ43_GONPE</name>
<feature type="repeat" description="WD" evidence="3">
    <location>
        <begin position="881"/>
        <end position="913"/>
    </location>
</feature>
<dbReference type="EMBL" id="LSYV01000013">
    <property type="protein sequence ID" value="KXZ51460.1"/>
    <property type="molecule type" value="Genomic_DNA"/>
</dbReference>
<dbReference type="Proteomes" id="UP000075714">
    <property type="component" value="Unassembled WGS sequence"/>
</dbReference>
<dbReference type="CDD" id="cd00200">
    <property type="entry name" value="WD40"/>
    <property type="match status" value="2"/>
</dbReference>
<protein>
    <submittedName>
        <fullName evidence="4">Uncharacterized protein</fullName>
    </submittedName>
</protein>
<keyword evidence="2" id="KW-0677">Repeat</keyword>
<evidence type="ECO:0000256" key="1">
    <source>
        <dbReference type="ARBA" id="ARBA00022574"/>
    </source>
</evidence>
<feature type="repeat" description="WD" evidence="3">
    <location>
        <begin position="968"/>
        <end position="1002"/>
    </location>
</feature>
<dbReference type="InterPro" id="IPR020472">
    <property type="entry name" value="WD40_PAC1"/>
</dbReference>
<dbReference type="PANTHER" id="PTHR19848:SF8">
    <property type="entry name" value="F-BOX AND WD REPEAT DOMAIN CONTAINING 7"/>
    <property type="match status" value="1"/>
</dbReference>
<dbReference type="SUPFAM" id="SSF50998">
    <property type="entry name" value="Quinoprotein alcohol dehydrogenase-like"/>
    <property type="match status" value="1"/>
</dbReference>
<dbReference type="OrthoDB" id="529190at2759"/>
<dbReference type="PANTHER" id="PTHR19848">
    <property type="entry name" value="WD40 REPEAT PROTEIN"/>
    <property type="match status" value="1"/>
</dbReference>
<dbReference type="InterPro" id="IPR019775">
    <property type="entry name" value="WD40_repeat_CS"/>
</dbReference>
<evidence type="ECO:0000256" key="2">
    <source>
        <dbReference type="ARBA" id="ARBA00022737"/>
    </source>
</evidence>
<feature type="repeat" description="WD" evidence="3">
    <location>
        <begin position="1153"/>
        <end position="1187"/>
    </location>
</feature>
<dbReference type="SUPFAM" id="SSF50978">
    <property type="entry name" value="WD40 repeat-like"/>
    <property type="match status" value="2"/>
</dbReference>
<organism evidence="4 5">
    <name type="scientific">Gonium pectorale</name>
    <name type="common">Green alga</name>
    <dbReference type="NCBI Taxonomy" id="33097"/>
    <lineage>
        <taxon>Eukaryota</taxon>
        <taxon>Viridiplantae</taxon>
        <taxon>Chlorophyta</taxon>
        <taxon>core chlorophytes</taxon>
        <taxon>Chlorophyceae</taxon>
        <taxon>CS clade</taxon>
        <taxon>Chlamydomonadales</taxon>
        <taxon>Volvocaceae</taxon>
        <taxon>Gonium</taxon>
    </lineage>
</organism>
<accession>A0A150GQ43</accession>
<dbReference type="AlphaFoldDB" id="A0A150GQ43"/>
<dbReference type="PROSITE" id="PS00678">
    <property type="entry name" value="WD_REPEATS_1"/>
    <property type="match status" value="1"/>
</dbReference>
<dbReference type="Gene3D" id="2.130.10.10">
    <property type="entry name" value="YVTN repeat-like/Quinoprotein amine dehydrogenase"/>
    <property type="match status" value="6"/>
</dbReference>
<dbReference type="PRINTS" id="PR00320">
    <property type="entry name" value="GPROTEINBRPT"/>
</dbReference>
<feature type="repeat" description="WD" evidence="3">
    <location>
        <begin position="576"/>
        <end position="618"/>
    </location>
</feature>
<feature type="repeat" description="WD" evidence="3">
    <location>
        <begin position="758"/>
        <end position="790"/>
    </location>
</feature>
<dbReference type="PROSITE" id="PS50082">
    <property type="entry name" value="WD_REPEATS_2"/>
    <property type="match status" value="9"/>
</dbReference>
<comment type="caution">
    <text evidence="4">The sequence shown here is derived from an EMBL/GenBank/DDBJ whole genome shotgun (WGS) entry which is preliminary data.</text>
</comment>
<feature type="repeat" description="WD" evidence="3">
    <location>
        <begin position="714"/>
        <end position="736"/>
    </location>
</feature>
<dbReference type="Pfam" id="PF00400">
    <property type="entry name" value="WD40"/>
    <property type="match status" value="13"/>
</dbReference>
<gene>
    <name evidence="4" type="ORF">GPECTOR_12g423</name>
</gene>
<dbReference type="InterPro" id="IPR011047">
    <property type="entry name" value="Quinoprotein_ADH-like_sf"/>
</dbReference>
<dbReference type="PROSITE" id="PS50294">
    <property type="entry name" value="WD_REPEATS_REGION"/>
    <property type="match status" value="8"/>
</dbReference>
<evidence type="ECO:0000313" key="5">
    <source>
        <dbReference type="Proteomes" id="UP000075714"/>
    </source>
</evidence>
<feature type="repeat" description="WD" evidence="3">
    <location>
        <begin position="1016"/>
        <end position="1057"/>
    </location>
</feature>
<dbReference type="InterPro" id="IPR001680">
    <property type="entry name" value="WD40_rpt"/>
</dbReference>
<feature type="repeat" description="WD" evidence="3">
    <location>
        <begin position="799"/>
        <end position="840"/>
    </location>
</feature>
<feature type="repeat" description="WD" evidence="3">
    <location>
        <begin position="661"/>
        <end position="702"/>
    </location>
</feature>
<dbReference type="SMART" id="SM00320">
    <property type="entry name" value="WD40"/>
    <property type="match status" value="14"/>
</dbReference>
<dbReference type="InterPro" id="IPR015943">
    <property type="entry name" value="WD40/YVTN_repeat-like_dom_sf"/>
</dbReference>
<evidence type="ECO:0000256" key="3">
    <source>
        <dbReference type="PROSITE-ProRule" id="PRU00221"/>
    </source>
</evidence>
<evidence type="ECO:0000313" key="4">
    <source>
        <dbReference type="EMBL" id="KXZ51460.1"/>
    </source>
</evidence>
<keyword evidence="5" id="KW-1185">Reference proteome</keyword>
<dbReference type="InterPro" id="IPR036322">
    <property type="entry name" value="WD40_repeat_dom_sf"/>
</dbReference>
<reference evidence="5" key="1">
    <citation type="journal article" date="2016" name="Nat. Commun.">
        <title>The Gonium pectorale genome demonstrates co-option of cell cycle regulation during the evolution of multicellularity.</title>
        <authorList>
            <person name="Hanschen E.R."/>
            <person name="Marriage T.N."/>
            <person name="Ferris P.J."/>
            <person name="Hamaji T."/>
            <person name="Toyoda A."/>
            <person name="Fujiyama A."/>
            <person name="Neme R."/>
            <person name="Noguchi H."/>
            <person name="Minakuchi Y."/>
            <person name="Suzuki M."/>
            <person name="Kawai-Toyooka H."/>
            <person name="Smith D.R."/>
            <person name="Sparks H."/>
            <person name="Anderson J."/>
            <person name="Bakaric R."/>
            <person name="Luria V."/>
            <person name="Karger A."/>
            <person name="Kirschner M.W."/>
            <person name="Durand P.M."/>
            <person name="Michod R.E."/>
            <person name="Nozaki H."/>
            <person name="Olson B.J."/>
        </authorList>
    </citation>
    <scope>NUCLEOTIDE SEQUENCE [LARGE SCALE GENOMIC DNA]</scope>
    <source>
        <strain evidence="5">NIES-2863</strain>
    </source>
</reference>